<proteinExistence type="predicted"/>
<feature type="chain" id="PRO_5040419625" evidence="1">
    <location>
        <begin position="18"/>
        <end position="194"/>
    </location>
</feature>
<evidence type="ECO:0000313" key="3">
    <source>
        <dbReference type="Proteomes" id="UP001152747"/>
    </source>
</evidence>
<dbReference type="Proteomes" id="UP001152747">
    <property type="component" value="Unassembled WGS sequence"/>
</dbReference>
<dbReference type="OrthoDB" id="5810033at2759"/>
<evidence type="ECO:0000313" key="2">
    <source>
        <dbReference type="EMBL" id="CAI5453688.1"/>
    </source>
</evidence>
<accession>A0A9P1J289</accession>
<keyword evidence="1" id="KW-0732">Signal</keyword>
<protein>
    <submittedName>
        <fullName evidence="2">Uncharacterized protein</fullName>
    </submittedName>
</protein>
<gene>
    <name evidence="2" type="ORF">CAMP_LOCUS16325</name>
</gene>
<organism evidence="2 3">
    <name type="scientific">Caenorhabditis angaria</name>
    <dbReference type="NCBI Taxonomy" id="860376"/>
    <lineage>
        <taxon>Eukaryota</taxon>
        <taxon>Metazoa</taxon>
        <taxon>Ecdysozoa</taxon>
        <taxon>Nematoda</taxon>
        <taxon>Chromadorea</taxon>
        <taxon>Rhabditida</taxon>
        <taxon>Rhabditina</taxon>
        <taxon>Rhabditomorpha</taxon>
        <taxon>Rhabditoidea</taxon>
        <taxon>Rhabditidae</taxon>
        <taxon>Peloderinae</taxon>
        <taxon>Caenorhabditis</taxon>
    </lineage>
</organism>
<name>A0A9P1J289_9PELO</name>
<dbReference type="InterPro" id="IPR053124">
    <property type="entry name" value="Notch_signaling_modulators"/>
</dbReference>
<dbReference type="GO" id="GO:0045747">
    <property type="term" value="P:positive regulation of Notch signaling pathway"/>
    <property type="evidence" value="ECO:0007669"/>
    <property type="project" value="TreeGrafter"/>
</dbReference>
<dbReference type="AlphaFoldDB" id="A0A9P1J289"/>
<dbReference type="PANTHER" id="PTHR35015">
    <property type="entry name" value="PROTEIN CBR-OSM-7-RELATED"/>
    <property type="match status" value="1"/>
</dbReference>
<dbReference type="EMBL" id="CANHGI010000005">
    <property type="protein sequence ID" value="CAI5453688.1"/>
    <property type="molecule type" value="Genomic_DNA"/>
</dbReference>
<dbReference type="PANTHER" id="PTHR35015:SF2">
    <property type="entry name" value="DELTA AND OSM-11 HOMOLOG PROTEIN 1"/>
    <property type="match status" value="1"/>
</dbReference>
<reference evidence="2" key="1">
    <citation type="submission" date="2022-11" db="EMBL/GenBank/DDBJ databases">
        <authorList>
            <person name="Kikuchi T."/>
        </authorList>
    </citation>
    <scope>NUCLEOTIDE SEQUENCE</scope>
    <source>
        <strain evidence="2">PS1010</strain>
    </source>
</reference>
<sequence>MKKLLLISLVLVPIILCTRFLRDENEDSEEEEEEAMEILRSDNLEVAEYCAAEQEQYIYFCHGIWSIDKIRRIQRKLAQIEKFCAGYKKSCVKRGGVEFEVSAEEELSLEAKAERRKRVENRAEDMVFEEVMEKLAEIVPCRPNCDVTIHPHCTRRCKCEYESRRIRNRCSRRSSRNDYYCQLWYASCSGYLGK</sequence>
<feature type="signal peptide" evidence="1">
    <location>
        <begin position="1"/>
        <end position="17"/>
    </location>
</feature>
<dbReference type="GO" id="GO:0005615">
    <property type="term" value="C:extracellular space"/>
    <property type="evidence" value="ECO:0007669"/>
    <property type="project" value="TreeGrafter"/>
</dbReference>
<keyword evidence="3" id="KW-1185">Reference proteome</keyword>
<comment type="caution">
    <text evidence="2">The sequence shown here is derived from an EMBL/GenBank/DDBJ whole genome shotgun (WGS) entry which is preliminary data.</text>
</comment>
<dbReference type="GO" id="GO:0005112">
    <property type="term" value="F:Notch binding"/>
    <property type="evidence" value="ECO:0007669"/>
    <property type="project" value="TreeGrafter"/>
</dbReference>
<evidence type="ECO:0000256" key="1">
    <source>
        <dbReference type="SAM" id="SignalP"/>
    </source>
</evidence>